<feature type="signal peptide" evidence="4">
    <location>
        <begin position="1"/>
        <end position="23"/>
    </location>
</feature>
<dbReference type="CDD" id="cd04216">
    <property type="entry name" value="Phytocyanin"/>
    <property type="match status" value="1"/>
</dbReference>
<dbReference type="GO" id="GO:0046872">
    <property type="term" value="F:metal ion binding"/>
    <property type="evidence" value="ECO:0007669"/>
    <property type="project" value="UniProtKB-KW"/>
</dbReference>
<accession>A0A2I0WGC8</accession>
<dbReference type="Gene3D" id="2.60.40.420">
    <property type="entry name" value="Cupredoxins - blue copper proteins"/>
    <property type="match status" value="1"/>
</dbReference>
<dbReference type="OrthoDB" id="686200at2759"/>
<gene>
    <name evidence="6" type="ORF">MA16_Dca004902</name>
</gene>
<keyword evidence="1" id="KW-0479">Metal-binding</keyword>
<organism evidence="6 7">
    <name type="scientific">Dendrobium catenatum</name>
    <dbReference type="NCBI Taxonomy" id="906689"/>
    <lineage>
        <taxon>Eukaryota</taxon>
        <taxon>Viridiplantae</taxon>
        <taxon>Streptophyta</taxon>
        <taxon>Embryophyta</taxon>
        <taxon>Tracheophyta</taxon>
        <taxon>Spermatophyta</taxon>
        <taxon>Magnoliopsida</taxon>
        <taxon>Liliopsida</taxon>
        <taxon>Asparagales</taxon>
        <taxon>Orchidaceae</taxon>
        <taxon>Epidendroideae</taxon>
        <taxon>Malaxideae</taxon>
        <taxon>Dendrobiinae</taxon>
        <taxon>Dendrobium</taxon>
    </lineage>
</organism>
<feature type="compositionally biased region" description="Low complexity" evidence="3">
    <location>
        <begin position="124"/>
        <end position="147"/>
    </location>
</feature>
<dbReference type="GO" id="GO:0009055">
    <property type="term" value="F:electron transfer activity"/>
    <property type="evidence" value="ECO:0007669"/>
    <property type="project" value="InterPro"/>
</dbReference>
<dbReference type="FunFam" id="2.60.40.420:FF:000003">
    <property type="entry name" value="Blue copper"/>
    <property type="match status" value="1"/>
</dbReference>
<evidence type="ECO:0000256" key="4">
    <source>
        <dbReference type="SAM" id="SignalP"/>
    </source>
</evidence>
<keyword evidence="7" id="KW-1185">Reference proteome</keyword>
<proteinExistence type="predicted"/>
<dbReference type="SUPFAM" id="SSF49503">
    <property type="entry name" value="Cupredoxins"/>
    <property type="match status" value="1"/>
</dbReference>
<dbReference type="STRING" id="906689.A0A2I0WGC8"/>
<sequence>MAGFMGALVVLCLVVVATVPAFGKDYTVGDSQGWTSGVDYSTWASGKVFKVGDSLLFTYSGLHSAEEVSKSDYDSCSTSNALQTHTDGNTKISLTAPGSRFFICGTAGHCASGMKLAVTVAKASSASPPTGSSPTTPTPSGGSSTSPPSTPNSPSPPGPAGGKSAAGFSGFRGGDAVVLGGLIGLGLVVMG</sequence>
<dbReference type="InterPro" id="IPR039391">
    <property type="entry name" value="Phytocyanin-like"/>
</dbReference>
<evidence type="ECO:0000313" key="7">
    <source>
        <dbReference type="Proteomes" id="UP000233837"/>
    </source>
</evidence>
<reference evidence="6 7" key="1">
    <citation type="journal article" date="2016" name="Sci. Rep.">
        <title>The Dendrobium catenatum Lindl. genome sequence provides insights into polysaccharide synthase, floral development and adaptive evolution.</title>
        <authorList>
            <person name="Zhang G.Q."/>
            <person name="Xu Q."/>
            <person name="Bian C."/>
            <person name="Tsai W.C."/>
            <person name="Yeh C.M."/>
            <person name="Liu K.W."/>
            <person name="Yoshida K."/>
            <person name="Zhang L.S."/>
            <person name="Chang S.B."/>
            <person name="Chen F."/>
            <person name="Shi Y."/>
            <person name="Su Y.Y."/>
            <person name="Zhang Y.Q."/>
            <person name="Chen L.J."/>
            <person name="Yin Y."/>
            <person name="Lin M."/>
            <person name="Huang H."/>
            <person name="Deng H."/>
            <person name="Wang Z.W."/>
            <person name="Zhu S.L."/>
            <person name="Zhao X."/>
            <person name="Deng C."/>
            <person name="Niu S.C."/>
            <person name="Huang J."/>
            <person name="Wang M."/>
            <person name="Liu G.H."/>
            <person name="Yang H.J."/>
            <person name="Xiao X.J."/>
            <person name="Hsiao Y.Y."/>
            <person name="Wu W.L."/>
            <person name="Chen Y.Y."/>
            <person name="Mitsuda N."/>
            <person name="Ohme-Takagi M."/>
            <person name="Luo Y.B."/>
            <person name="Van de Peer Y."/>
            <person name="Liu Z.J."/>
        </authorList>
    </citation>
    <scope>NUCLEOTIDE SEQUENCE [LARGE SCALE GENOMIC DNA]</scope>
    <source>
        <tissue evidence="6">The whole plant</tissue>
    </source>
</reference>
<feature type="chain" id="PRO_5014159871" evidence="4">
    <location>
        <begin position="24"/>
        <end position="191"/>
    </location>
</feature>
<dbReference type="EMBL" id="KZ502668">
    <property type="protein sequence ID" value="PKU74711.1"/>
    <property type="molecule type" value="Genomic_DNA"/>
</dbReference>
<evidence type="ECO:0000256" key="3">
    <source>
        <dbReference type="SAM" id="MobiDB-lite"/>
    </source>
</evidence>
<dbReference type="InterPro" id="IPR003245">
    <property type="entry name" value="Phytocyanin_dom"/>
</dbReference>
<dbReference type="Proteomes" id="UP000233837">
    <property type="component" value="Unassembled WGS sequence"/>
</dbReference>
<dbReference type="PROSITE" id="PS51485">
    <property type="entry name" value="PHYTOCYANIN"/>
    <property type="match status" value="1"/>
</dbReference>
<dbReference type="InterPro" id="IPR008972">
    <property type="entry name" value="Cupredoxin"/>
</dbReference>
<dbReference type="PANTHER" id="PTHR33021">
    <property type="entry name" value="BLUE COPPER PROTEIN"/>
    <property type="match status" value="1"/>
</dbReference>
<reference evidence="6 7" key="2">
    <citation type="journal article" date="2017" name="Nature">
        <title>The Apostasia genome and the evolution of orchids.</title>
        <authorList>
            <person name="Zhang G.Q."/>
            <person name="Liu K.W."/>
            <person name="Li Z."/>
            <person name="Lohaus R."/>
            <person name="Hsiao Y.Y."/>
            <person name="Niu S.C."/>
            <person name="Wang J.Y."/>
            <person name="Lin Y.C."/>
            <person name="Xu Q."/>
            <person name="Chen L.J."/>
            <person name="Yoshida K."/>
            <person name="Fujiwara S."/>
            <person name="Wang Z.W."/>
            <person name="Zhang Y.Q."/>
            <person name="Mitsuda N."/>
            <person name="Wang M."/>
            <person name="Liu G.H."/>
            <person name="Pecoraro L."/>
            <person name="Huang H.X."/>
            <person name="Xiao X.J."/>
            <person name="Lin M."/>
            <person name="Wu X.Y."/>
            <person name="Wu W.L."/>
            <person name="Chen Y.Y."/>
            <person name="Chang S.B."/>
            <person name="Sakamoto S."/>
            <person name="Ohme-Takagi M."/>
            <person name="Yagi M."/>
            <person name="Zeng S.J."/>
            <person name="Shen C.Y."/>
            <person name="Yeh C.M."/>
            <person name="Luo Y.B."/>
            <person name="Tsai W.C."/>
            <person name="Van de Peer Y."/>
            <person name="Liu Z.J."/>
        </authorList>
    </citation>
    <scope>NUCLEOTIDE SEQUENCE [LARGE SCALE GENOMIC DNA]</scope>
    <source>
        <tissue evidence="6">The whole plant</tissue>
    </source>
</reference>
<feature type="domain" description="Phytocyanin" evidence="5">
    <location>
        <begin position="24"/>
        <end position="122"/>
    </location>
</feature>
<feature type="compositionally biased region" description="Pro residues" evidence="3">
    <location>
        <begin position="148"/>
        <end position="159"/>
    </location>
</feature>
<evidence type="ECO:0000256" key="1">
    <source>
        <dbReference type="ARBA" id="ARBA00022723"/>
    </source>
</evidence>
<name>A0A2I0WGC8_9ASPA</name>
<evidence type="ECO:0000256" key="2">
    <source>
        <dbReference type="ARBA" id="ARBA00023180"/>
    </source>
</evidence>
<dbReference type="GO" id="GO:0005886">
    <property type="term" value="C:plasma membrane"/>
    <property type="evidence" value="ECO:0007669"/>
    <property type="project" value="TreeGrafter"/>
</dbReference>
<protein>
    <submittedName>
        <fullName evidence="6">Blue copper protein</fullName>
    </submittedName>
</protein>
<keyword evidence="4" id="KW-0732">Signal</keyword>
<dbReference type="PANTHER" id="PTHR33021:SF350">
    <property type="entry name" value="UCLACYANIN-2"/>
    <property type="match status" value="1"/>
</dbReference>
<evidence type="ECO:0000259" key="5">
    <source>
        <dbReference type="PROSITE" id="PS51485"/>
    </source>
</evidence>
<dbReference type="Pfam" id="PF02298">
    <property type="entry name" value="Cu_bind_like"/>
    <property type="match status" value="1"/>
</dbReference>
<evidence type="ECO:0000313" key="6">
    <source>
        <dbReference type="EMBL" id="PKU74711.1"/>
    </source>
</evidence>
<feature type="region of interest" description="Disordered" evidence="3">
    <location>
        <begin position="124"/>
        <end position="167"/>
    </location>
</feature>
<keyword evidence="2" id="KW-0325">Glycoprotein</keyword>
<dbReference type="AlphaFoldDB" id="A0A2I0WGC8"/>